<dbReference type="InterPro" id="IPR036397">
    <property type="entry name" value="RNaseH_sf"/>
</dbReference>
<name>A0AAW2QZD6_9LAMI</name>
<protein>
    <recommendedName>
        <fullName evidence="1">Integrase catalytic domain-containing protein</fullName>
    </recommendedName>
</protein>
<dbReference type="PANTHER" id="PTHR35046">
    <property type="entry name" value="ZINC KNUCKLE (CCHC-TYPE) FAMILY PROTEIN"/>
    <property type="match status" value="1"/>
</dbReference>
<comment type="caution">
    <text evidence="2">The sequence shown here is derived from an EMBL/GenBank/DDBJ whole genome shotgun (WGS) entry which is preliminary data.</text>
</comment>
<dbReference type="GO" id="GO:0015074">
    <property type="term" value="P:DNA integration"/>
    <property type="evidence" value="ECO:0007669"/>
    <property type="project" value="InterPro"/>
</dbReference>
<evidence type="ECO:0000313" key="2">
    <source>
        <dbReference type="EMBL" id="KAL0373213.1"/>
    </source>
</evidence>
<dbReference type="SUPFAM" id="SSF53098">
    <property type="entry name" value="Ribonuclease H-like"/>
    <property type="match status" value="1"/>
</dbReference>
<sequence length="133" mass="14819">MDFVTHLPASNGRTVIWVVIDRLTKYAHFVGLPTKVTAPSLAATFAVEIYRLHGMPKSIVSDRDPLFLSRFWSKLFRISGTKLAYSSAYHPQSDGQTEKHTYVVLLARSRAYGFSSYIWPNSGTTPASTHPSA</sequence>
<reference evidence="2" key="2">
    <citation type="journal article" date="2024" name="Plant">
        <title>Genomic evolution and insights into agronomic trait innovations of Sesamum species.</title>
        <authorList>
            <person name="Miao H."/>
            <person name="Wang L."/>
            <person name="Qu L."/>
            <person name="Liu H."/>
            <person name="Sun Y."/>
            <person name="Le M."/>
            <person name="Wang Q."/>
            <person name="Wei S."/>
            <person name="Zheng Y."/>
            <person name="Lin W."/>
            <person name="Duan Y."/>
            <person name="Cao H."/>
            <person name="Xiong S."/>
            <person name="Wang X."/>
            <person name="Wei L."/>
            <person name="Li C."/>
            <person name="Ma Q."/>
            <person name="Ju M."/>
            <person name="Zhao R."/>
            <person name="Li G."/>
            <person name="Mu C."/>
            <person name="Tian Q."/>
            <person name="Mei H."/>
            <person name="Zhang T."/>
            <person name="Gao T."/>
            <person name="Zhang H."/>
        </authorList>
    </citation>
    <scope>NUCLEOTIDE SEQUENCE</scope>
    <source>
        <strain evidence="2">KEN8</strain>
    </source>
</reference>
<organism evidence="2">
    <name type="scientific">Sesamum calycinum</name>
    <dbReference type="NCBI Taxonomy" id="2727403"/>
    <lineage>
        <taxon>Eukaryota</taxon>
        <taxon>Viridiplantae</taxon>
        <taxon>Streptophyta</taxon>
        <taxon>Embryophyta</taxon>
        <taxon>Tracheophyta</taxon>
        <taxon>Spermatophyta</taxon>
        <taxon>Magnoliopsida</taxon>
        <taxon>eudicotyledons</taxon>
        <taxon>Gunneridae</taxon>
        <taxon>Pentapetalae</taxon>
        <taxon>asterids</taxon>
        <taxon>lamiids</taxon>
        <taxon>Lamiales</taxon>
        <taxon>Pedaliaceae</taxon>
        <taxon>Sesamum</taxon>
    </lineage>
</organism>
<gene>
    <name evidence="2" type="ORF">Scaly_1002900</name>
</gene>
<accession>A0AAW2QZD6</accession>
<evidence type="ECO:0000259" key="1">
    <source>
        <dbReference type="PROSITE" id="PS50994"/>
    </source>
</evidence>
<dbReference type="PANTHER" id="PTHR35046:SF26">
    <property type="entry name" value="RNA-DIRECTED DNA POLYMERASE"/>
    <property type="match status" value="1"/>
</dbReference>
<feature type="domain" description="Integrase catalytic" evidence="1">
    <location>
        <begin position="1"/>
        <end position="104"/>
    </location>
</feature>
<dbReference type="EMBL" id="JACGWM010000005">
    <property type="protein sequence ID" value="KAL0373213.1"/>
    <property type="molecule type" value="Genomic_DNA"/>
</dbReference>
<dbReference type="Gene3D" id="3.30.420.10">
    <property type="entry name" value="Ribonuclease H-like superfamily/Ribonuclease H"/>
    <property type="match status" value="1"/>
</dbReference>
<dbReference type="PROSITE" id="PS50994">
    <property type="entry name" value="INTEGRASE"/>
    <property type="match status" value="1"/>
</dbReference>
<reference evidence="2" key="1">
    <citation type="submission" date="2020-06" db="EMBL/GenBank/DDBJ databases">
        <authorList>
            <person name="Li T."/>
            <person name="Hu X."/>
            <person name="Zhang T."/>
            <person name="Song X."/>
            <person name="Zhang H."/>
            <person name="Dai N."/>
            <person name="Sheng W."/>
            <person name="Hou X."/>
            <person name="Wei L."/>
        </authorList>
    </citation>
    <scope>NUCLEOTIDE SEQUENCE</scope>
    <source>
        <strain evidence="2">KEN8</strain>
        <tissue evidence="2">Leaf</tissue>
    </source>
</reference>
<proteinExistence type="predicted"/>
<dbReference type="InterPro" id="IPR012337">
    <property type="entry name" value="RNaseH-like_sf"/>
</dbReference>
<dbReference type="GO" id="GO:0003676">
    <property type="term" value="F:nucleic acid binding"/>
    <property type="evidence" value="ECO:0007669"/>
    <property type="project" value="InterPro"/>
</dbReference>
<dbReference type="InterPro" id="IPR001584">
    <property type="entry name" value="Integrase_cat-core"/>
</dbReference>
<dbReference type="AlphaFoldDB" id="A0AAW2QZD6"/>